<feature type="compositionally biased region" description="Polar residues" evidence="1">
    <location>
        <begin position="59"/>
        <end position="70"/>
    </location>
</feature>
<dbReference type="KEGG" id="fox:FOXG_22910"/>
<dbReference type="GeneID" id="28963616"/>
<sequence>MDKWDSCQKSASTITVVNYQFSTEERNDSGPSDQSEATSQQRALEGDKRPDFDGPTLVPNRTNSPATTED</sequence>
<name>A0A0J9WDD7_FUSO4</name>
<reference evidence="2" key="1">
    <citation type="submission" date="2007-04" db="EMBL/GenBank/DDBJ databases">
        <authorList>
            <consortium name="The Broad Institute Genome Sequencing Platform"/>
            <person name="Birren B."/>
            <person name="Lander E."/>
            <person name="Galagan J."/>
            <person name="Nusbaum C."/>
            <person name="Devon K."/>
            <person name="Ma L.-J."/>
            <person name="Jaffe D."/>
            <person name="Butler J."/>
            <person name="Alvarez P."/>
            <person name="Gnerre S."/>
            <person name="Grabherr M."/>
            <person name="Kleber M."/>
            <person name="Mauceli E."/>
            <person name="Brockman W."/>
            <person name="MacCallum I.A."/>
            <person name="Young S."/>
            <person name="LaButti K."/>
            <person name="DeCaprio D."/>
            <person name="Crawford M."/>
            <person name="Koehrsen M."/>
            <person name="Engels R."/>
            <person name="Montgomery P."/>
            <person name="Pearson M."/>
            <person name="Howarth C."/>
            <person name="Larson L."/>
            <person name="White J."/>
            <person name="O'Leary S."/>
            <person name="Kodira C."/>
            <person name="Zeng Q."/>
            <person name="Yandava C."/>
            <person name="Alvarado L."/>
            <person name="Kistler C."/>
            <person name="Shim W.-B."/>
            <person name="Kang S."/>
            <person name="Woloshuk C."/>
        </authorList>
    </citation>
    <scope>NUCLEOTIDE SEQUENCE</scope>
    <source>
        <strain evidence="2">4287</strain>
    </source>
</reference>
<dbReference type="EMBL" id="DS231760">
    <property type="protein sequence ID" value="KNB20721.1"/>
    <property type="molecule type" value="Genomic_DNA"/>
</dbReference>
<evidence type="ECO:0000313" key="3">
    <source>
        <dbReference type="Proteomes" id="UP000009097"/>
    </source>
</evidence>
<feature type="compositionally biased region" description="Polar residues" evidence="1">
    <location>
        <begin position="29"/>
        <end position="42"/>
    </location>
</feature>
<gene>
    <name evidence="2" type="ORF">FOXG_22910</name>
</gene>
<dbReference type="VEuPathDB" id="FungiDB:FOXG_22910"/>
<evidence type="ECO:0000256" key="1">
    <source>
        <dbReference type="SAM" id="MobiDB-lite"/>
    </source>
</evidence>
<dbReference type="Proteomes" id="UP000009097">
    <property type="component" value="Unassembled WGS sequence"/>
</dbReference>
<evidence type="ECO:0000313" key="2">
    <source>
        <dbReference type="EMBL" id="KNB20721.1"/>
    </source>
</evidence>
<dbReference type="RefSeq" id="XP_018258766.1">
    <property type="nucleotide sequence ID" value="XM_018403335.1"/>
</dbReference>
<accession>A0A0J9WDD7</accession>
<feature type="region of interest" description="Disordered" evidence="1">
    <location>
        <begin position="22"/>
        <end position="70"/>
    </location>
</feature>
<dbReference type="AlphaFoldDB" id="A0A0J9WDD7"/>
<proteinExistence type="predicted"/>
<reference evidence="2" key="2">
    <citation type="journal article" date="2010" name="Nature">
        <title>Comparative genomics reveals mobile pathogenicity chromosomes in Fusarium.</title>
        <authorList>
            <person name="Ma L.J."/>
            <person name="van der Does H.C."/>
            <person name="Borkovich K.A."/>
            <person name="Coleman J.J."/>
            <person name="Daboussi M.J."/>
            <person name="Di Pietro A."/>
            <person name="Dufresne M."/>
            <person name="Freitag M."/>
            <person name="Grabherr M."/>
            <person name="Henrissat B."/>
            <person name="Houterman P.M."/>
            <person name="Kang S."/>
            <person name="Shim W.B."/>
            <person name="Woloshuk C."/>
            <person name="Xie X."/>
            <person name="Xu J.R."/>
            <person name="Antoniw J."/>
            <person name="Baker S.E."/>
            <person name="Bluhm B.H."/>
            <person name="Breakspear A."/>
            <person name="Brown D.W."/>
            <person name="Butchko R.A."/>
            <person name="Chapman S."/>
            <person name="Coulson R."/>
            <person name="Coutinho P.M."/>
            <person name="Danchin E.G."/>
            <person name="Diener A."/>
            <person name="Gale L.R."/>
            <person name="Gardiner D.M."/>
            <person name="Goff S."/>
            <person name="Hammond-Kosack K.E."/>
            <person name="Hilburn K."/>
            <person name="Hua-Van A."/>
            <person name="Jonkers W."/>
            <person name="Kazan K."/>
            <person name="Kodira C.D."/>
            <person name="Koehrsen M."/>
            <person name="Kumar L."/>
            <person name="Lee Y.H."/>
            <person name="Li L."/>
            <person name="Manners J.M."/>
            <person name="Miranda-Saavedra D."/>
            <person name="Mukherjee M."/>
            <person name="Park G."/>
            <person name="Park J."/>
            <person name="Park S.Y."/>
            <person name="Proctor R.H."/>
            <person name="Regev A."/>
            <person name="Ruiz-Roldan M.C."/>
            <person name="Sain D."/>
            <person name="Sakthikumar S."/>
            <person name="Sykes S."/>
            <person name="Schwartz D.C."/>
            <person name="Turgeon B.G."/>
            <person name="Wapinski I."/>
            <person name="Yoder O."/>
            <person name="Young S."/>
            <person name="Zeng Q."/>
            <person name="Zhou S."/>
            <person name="Galagan J."/>
            <person name="Cuomo C.A."/>
            <person name="Kistler H.C."/>
            <person name="Rep M."/>
        </authorList>
    </citation>
    <scope>NUCLEOTIDE SEQUENCE [LARGE SCALE GENOMIC DNA]</scope>
    <source>
        <strain evidence="2">4287</strain>
    </source>
</reference>
<protein>
    <submittedName>
        <fullName evidence="2">Uncharacterized protein</fullName>
    </submittedName>
</protein>
<organism evidence="2 3">
    <name type="scientific">Fusarium oxysporum f. sp. lycopersici (strain 4287 / CBS 123668 / FGSC 9935 / NRRL 34936)</name>
    <name type="common">Fusarium vascular wilt of tomato</name>
    <dbReference type="NCBI Taxonomy" id="426428"/>
    <lineage>
        <taxon>Eukaryota</taxon>
        <taxon>Fungi</taxon>
        <taxon>Dikarya</taxon>
        <taxon>Ascomycota</taxon>
        <taxon>Pezizomycotina</taxon>
        <taxon>Sordariomycetes</taxon>
        <taxon>Hypocreomycetidae</taxon>
        <taxon>Hypocreales</taxon>
        <taxon>Nectriaceae</taxon>
        <taxon>Fusarium</taxon>
        <taxon>Fusarium oxysporum species complex</taxon>
    </lineage>
</organism>